<dbReference type="EnsemblMetazoa" id="SMAR012179-RA">
    <property type="protein sequence ID" value="SMAR012179-PA"/>
    <property type="gene ID" value="SMAR012179"/>
</dbReference>
<dbReference type="Proteomes" id="UP000014500">
    <property type="component" value="Unassembled WGS sequence"/>
</dbReference>
<reference evidence="1" key="2">
    <citation type="submission" date="2015-02" db="UniProtKB">
        <authorList>
            <consortium name="EnsemblMetazoa"/>
        </authorList>
    </citation>
    <scope>IDENTIFICATION</scope>
</reference>
<proteinExistence type="predicted"/>
<sequence length="379" mass="43036">MADKNSIEHQRECRFAKKRGKKHHRKITNTPITTYNPLLTEPDSSYVRKHQITPVGFRGIPTLVREIWPALRHVGKRSFEPYDNQQHCQTVIKIMLYLCRAKIAFAHRNSPPCSHLTQCLFNVETDILAQIGSRLPHPLAVALDCFGYFRLDDEVIVPIIDDRVESGISTFSPRKLGEHLQMLNSTWRPRQELRSGLLENIRKLDPEFKWEEQNPPEIGQAMSASLRPCRVPSTFVAQWGFPEKPSTADIQAFLNVMQTQYEVSDWVVHCDIRSGKGSPAQIVQFRDKEMDDRDGGVRLYSVVKVTPYDFACAAAVRPGDTDSPPATRYTVGNYDTALQVATYYCGSCRQKLMNFPSLRRGVSSRSVATSYSSGSRDDV</sequence>
<dbReference type="AlphaFoldDB" id="T1JED4"/>
<protein>
    <submittedName>
        <fullName evidence="1">Uncharacterized protein</fullName>
    </submittedName>
</protein>
<reference evidence="2" key="1">
    <citation type="submission" date="2011-05" db="EMBL/GenBank/DDBJ databases">
        <authorList>
            <person name="Richards S.R."/>
            <person name="Qu J."/>
            <person name="Jiang H."/>
            <person name="Jhangiani S.N."/>
            <person name="Agravi P."/>
            <person name="Goodspeed R."/>
            <person name="Gross S."/>
            <person name="Mandapat C."/>
            <person name="Jackson L."/>
            <person name="Mathew T."/>
            <person name="Pu L."/>
            <person name="Thornton R."/>
            <person name="Saada N."/>
            <person name="Wilczek-Boney K.B."/>
            <person name="Lee S."/>
            <person name="Kovar C."/>
            <person name="Wu Y."/>
            <person name="Scherer S.E."/>
            <person name="Worley K.C."/>
            <person name="Muzny D.M."/>
            <person name="Gibbs R."/>
        </authorList>
    </citation>
    <scope>NUCLEOTIDE SEQUENCE</scope>
    <source>
        <strain evidence="2">Brora</strain>
    </source>
</reference>
<accession>T1JED4</accession>
<dbReference type="HOGENOM" id="CLU_730197_0_0_1"/>
<evidence type="ECO:0000313" key="1">
    <source>
        <dbReference type="EnsemblMetazoa" id="SMAR012179-PA"/>
    </source>
</evidence>
<evidence type="ECO:0000313" key="2">
    <source>
        <dbReference type="Proteomes" id="UP000014500"/>
    </source>
</evidence>
<dbReference type="EMBL" id="JH432116">
    <property type="status" value="NOT_ANNOTATED_CDS"/>
    <property type="molecule type" value="Genomic_DNA"/>
</dbReference>
<keyword evidence="2" id="KW-1185">Reference proteome</keyword>
<organism evidence="1 2">
    <name type="scientific">Strigamia maritima</name>
    <name type="common">European centipede</name>
    <name type="synonym">Geophilus maritimus</name>
    <dbReference type="NCBI Taxonomy" id="126957"/>
    <lineage>
        <taxon>Eukaryota</taxon>
        <taxon>Metazoa</taxon>
        <taxon>Ecdysozoa</taxon>
        <taxon>Arthropoda</taxon>
        <taxon>Myriapoda</taxon>
        <taxon>Chilopoda</taxon>
        <taxon>Pleurostigmophora</taxon>
        <taxon>Geophilomorpha</taxon>
        <taxon>Linotaeniidae</taxon>
        <taxon>Strigamia</taxon>
    </lineage>
</organism>
<name>T1JED4_STRMM</name>